<keyword evidence="5 7" id="KW-1133">Transmembrane helix</keyword>
<name>V2UPS5_9GAMM</name>
<dbReference type="InterPro" id="IPR032808">
    <property type="entry name" value="DoxX"/>
</dbReference>
<dbReference type="PATRIC" id="fig|1341683.3.peg.2612"/>
<keyword evidence="9" id="KW-1185">Reference proteome</keyword>
<keyword evidence="6 7" id="KW-0472">Membrane</keyword>
<dbReference type="PANTHER" id="PTHR33452">
    <property type="entry name" value="OXIDOREDUCTASE CATD-RELATED"/>
    <property type="match status" value="1"/>
</dbReference>
<evidence type="ECO:0008006" key="10">
    <source>
        <dbReference type="Google" id="ProtNLM"/>
    </source>
</evidence>
<keyword evidence="3" id="KW-1003">Cell membrane</keyword>
<feature type="transmembrane region" description="Helical" evidence="7">
    <location>
        <begin position="81"/>
        <end position="100"/>
    </location>
</feature>
<dbReference type="OrthoDB" id="9792760at2"/>
<evidence type="ECO:0000256" key="1">
    <source>
        <dbReference type="ARBA" id="ARBA00004651"/>
    </source>
</evidence>
<reference evidence="8 9" key="1">
    <citation type="submission" date="2013-10" db="EMBL/GenBank/DDBJ databases">
        <title>The Genome Sequence of Acinetobacter brisouii CIP 110357.</title>
        <authorList>
            <consortium name="The Broad Institute Genomics Platform"/>
            <consortium name="The Broad Institute Genome Sequencing Center for Infectious Disease"/>
            <person name="Cerqueira G."/>
            <person name="Feldgarden M."/>
            <person name="Courvalin P."/>
            <person name="Grillot-Courvalin C."/>
            <person name="Clermont D."/>
            <person name="Rocha E."/>
            <person name="Yoon E.-J."/>
            <person name="Nemec A."/>
            <person name="Young S.K."/>
            <person name="Zeng Q."/>
            <person name="Gargeya S."/>
            <person name="Fitzgerald M."/>
            <person name="Abouelleil A."/>
            <person name="Alvarado L."/>
            <person name="Berlin A.M."/>
            <person name="Chapman S.B."/>
            <person name="Gainer-Dewar J."/>
            <person name="Goldberg J."/>
            <person name="Gnerre S."/>
            <person name="Griggs A."/>
            <person name="Gujja S."/>
            <person name="Hansen M."/>
            <person name="Howarth C."/>
            <person name="Imamovic A."/>
            <person name="Ireland A."/>
            <person name="Larimer J."/>
            <person name="McCowan C."/>
            <person name="Murphy C."/>
            <person name="Pearson M."/>
            <person name="Poon T.W."/>
            <person name="Priest M."/>
            <person name="Roberts A."/>
            <person name="Saif S."/>
            <person name="Shea T."/>
            <person name="Sykes S."/>
            <person name="Wortman J."/>
            <person name="Nusbaum C."/>
            <person name="Birren B."/>
        </authorList>
    </citation>
    <scope>NUCLEOTIDE SEQUENCE [LARGE SCALE GENOMIC DNA]</scope>
    <source>
        <strain evidence="8 9">CIP 110357</strain>
    </source>
</reference>
<organism evidence="8 9">
    <name type="scientific">Acinetobacter brisouii CIP 110357</name>
    <dbReference type="NCBI Taxonomy" id="1341683"/>
    <lineage>
        <taxon>Bacteria</taxon>
        <taxon>Pseudomonadati</taxon>
        <taxon>Pseudomonadota</taxon>
        <taxon>Gammaproteobacteria</taxon>
        <taxon>Moraxellales</taxon>
        <taxon>Moraxellaceae</taxon>
        <taxon>Acinetobacter</taxon>
    </lineage>
</organism>
<evidence type="ECO:0000313" key="8">
    <source>
        <dbReference type="EMBL" id="ESK50655.1"/>
    </source>
</evidence>
<comment type="similarity">
    <text evidence="2">Belongs to the DoxX family.</text>
</comment>
<dbReference type="HOGENOM" id="CLU_058421_8_1_6"/>
<dbReference type="Pfam" id="PF07681">
    <property type="entry name" value="DoxX"/>
    <property type="match status" value="1"/>
</dbReference>
<evidence type="ECO:0000256" key="4">
    <source>
        <dbReference type="ARBA" id="ARBA00022692"/>
    </source>
</evidence>
<gene>
    <name evidence="8" type="ORF">P255_02643</name>
</gene>
<feature type="transmembrane region" description="Helical" evidence="7">
    <location>
        <begin position="12"/>
        <end position="33"/>
    </location>
</feature>
<dbReference type="EMBL" id="AYEU01000007">
    <property type="protein sequence ID" value="ESK50655.1"/>
    <property type="molecule type" value="Genomic_DNA"/>
</dbReference>
<sequence length="142" mass="15504">MVSIRYLDFGSAKSLVLLLARVFLITLFLIFGFSKLTGFEGTVQYMNMLHAPLPTLSAMIAVVAEAFLGLLILIGFYTRPIAVLLALYTLGTAMIGHAYWHTTGDMMQDLNTKIHFFKNMSIVGGFLLLAIAGPGAISVDKK</sequence>
<dbReference type="RefSeq" id="WP_004902954.1">
    <property type="nucleotide sequence ID" value="NZ_BBTI01000017.1"/>
</dbReference>
<dbReference type="GO" id="GO:0005886">
    <property type="term" value="C:plasma membrane"/>
    <property type="evidence" value="ECO:0007669"/>
    <property type="project" value="UniProtKB-SubCell"/>
</dbReference>
<evidence type="ECO:0000256" key="3">
    <source>
        <dbReference type="ARBA" id="ARBA00022475"/>
    </source>
</evidence>
<evidence type="ECO:0000256" key="5">
    <source>
        <dbReference type="ARBA" id="ARBA00022989"/>
    </source>
</evidence>
<evidence type="ECO:0000256" key="6">
    <source>
        <dbReference type="ARBA" id="ARBA00023136"/>
    </source>
</evidence>
<feature type="transmembrane region" description="Helical" evidence="7">
    <location>
        <begin position="53"/>
        <end position="74"/>
    </location>
</feature>
<keyword evidence="4 7" id="KW-0812">Transmembrane</keyword>
<dbReference type="Proteomes" id="UP000018418">
    <property type="component" value="Unassembled WGS sequence"/>
</dbReference>
<evidence type="ECO:0000313" key="9">
    <source>
        <dbReference type="Proteomes" id="UP000018418"/>
    </source>
</evidence>
<protein>
    <recommendedName>
        <fullName evidence="10">DoxX family protein</fullName>
    </recommendedName>
</protein>
<comment type="subcellular location">
    <subcellularLocation>
        <location evidence="1">Cell membrane</location>
        <topology evidence="1">Multi-pass membrane protein</topology>
    </subcellularLocation>
</comment>
<evidence type="ECO:0000256" key="2">
    <source>
        <dbReference type="ARBA" id="ARBA00006679"/>
    </source>
</evidence>
<dbReference type="InterPro" id="IPR051907">
    <property type="entry name" value="DoxX-like_oxidoreductase"/>
</dbReference>
<comment type="caution">
    <text evidence="8">The sequence shown here is derived from an EMBL/GenBank/DDBJ whole genome shotgun (WGS) entry which is preliminary data.</text>
</comment>
<dbReference type="PANTHER" id="PTHR33452:SF1">
    <property type="entry name" value="INNER MEMBRANE PROTEIN YPHA-RELATED"/>
    <property type="match status" value="1"/>
</dbReference>
<accession>V2UPS5</accession>
<dbReference type="STRING" id="396323.VH98_13925"/>
<proteinExistence type="inferred from homology"/>
<dbReference type="AlphaFoldDB" id="V2UPS5"/>
<feature type="transmembrane region" description="Helical" evidence="7">
    <location>
        <begin position="120"/>
        <end position="139"/>
    </location>
</feature>
<evidence type="ECO:0000256" key="7">
    <source>
        <dbReference type="SAM" id="Phobius"/>
    </source>
</evidence>